<evidence type="ECO:0000313" key="1">
    <source>
        <dbReference type="EMBL" id="MPN12283.1"/>
    </source>
</evidence>
<sequence>MPGQRAVADGLGRTHGGNDVDEVETLFFGSRRRVEGGDALARIDGLENSLVVHLDAALLEQHAHLLRDDGYAEQRLVVRVVDDLCLAALAAPAQVVVRDEGVLQRRARALHLGAGTQEDAPPALVRECRHGLPGGLGPCWAVIDAADAILADQFFVHAFDQAVLQLHAGGDDEKVVGMDLAAFRDDLLSLRIELGYAFLHQLDARGHVLSGGGDNVARRLDA</sequence>
<reference evidence="1" key="1">
    <citation type="submission" date="2019-08" db="EMBL/GenBank/DDBJ databases">
        <authorList>
            <person name="Kucharzyk K."/>
            <person name="Murdoch R.W."/>
            <person name="Higgins S."/>
            <person name="Loffler F."/>
        </authorList>
    </citation>
    <scope>NUCLEOTIDE SEQUENCE</scope>
</reference>
<protein>
    <submittedName>
        <fullName evidence="1">Uncharacterized protein</fullName>
    </submittedName>
</protein>
<gene>
    <name evidence="1" type="ORF">SDC9_159599</name>
</gene>
<name>A0A645FJ52_9ZZZZ</name>
<dbReference type="AlphaFoldDB" id="A0A645FJ52"/>
<accession>A0A645FJ52</accession>
<proteinExistence type="predicted"/>
<comment type="caution">
    <text evidence="1">The sequence shown here is derived from an EMBL/GenBank/DDBJ whole genome shotgun (WGS) entry which is preliminary data.</text>
</comment>
<organism evidence="1">
    <name type="scientific">bioreactor metagenome</name>
    <dbReference type="NCBI Taxonomy" id="1076179"/>
    <lineage>
        <taxon>unclassified sequences</taxon>
        <taxon>metagenomes</taxon>
        <taxon>ecological metagenomes</taxon>
    </lineage>
</organism>
<dbReference type="EMBL" id="VSSQ01058607">
    <property type="protein sequence ID" value="MPN12283.1"/>
    <property type="molecule type" value="Genomic_DNA"/>
</dbReference>